<dbReference type="Pfam" id="PF01872">
    <property type="entry name" value="RibD_C"/>
    <property type="match status" value="1"/>
</dbReference>
<dbReference type="PANTHER" id="PTHR38011:SF11">
    <property type="entry name" value="2,5-DIAMINO-6-RIBOSYLAMINO-4(3H)-PYRIMIDINONE 5'-PHOSPHATE REDUCTASE"/>
    <property type="match status" value="1"/>
</dbReference>
<dbReference type="InterPro" id="IPR024072">
    <property type="entry name" value="DHFR-like_dom_sf"/>
</dbReference>
<evidence type="ECO:0000259" key="1">
    <source>
        <dbReference type="Pfam" id="PF01872"/>
    </source>
</evidence>
<protein>
    <submittedName>
        <fullName evidence="2">Dihydrofolate reductase</fullName>
    </submittedName>
</protein>
<accession>A0ABY4L2F0</accession>
<sequence>MRELVYCISVTIDGRIAGPGGEYEFFPLGDEEQAAAYSEWSQTHYPDILPTHVRAALGVGEAPNRHFDTVVMGRGAYQPALDAGITSPYGHLRQYVVSSTLEAGLDPAVTVVDGDPVALVRELKQQEGKDIWLCGGGRLAGALLGEIDRMVVRTYPVVAGAGIPVFDGEFDPTLFTVEDRRSFANGVTVTWFARR</sequence>
<organism evidence="2 3">
    <name type="scientific">Thermobifida alba</name>
    <name type="common">Thermomonospora alba</name>
    <dbReference type="NCBI Taxonomy" id="53522"/>
    <lineage>
        <taxon>Bacteria</taxon>
        <taxon>Bacillati</taxon>
        <taxon>Actinomycetota</taxon>
        <taxon>Actinomycetes</taxon>
        <taxon>Streptosporangiales</taxon>
        <taxon>Nocardiopsidaceae</taxon>
        <taxon>Thermobifida</taxon>
    </lineage>
</organism>
<reference evidence="2 3" key="1">
    <citation type="submission" date="2020-04" db="EMBL/GenBank/DDBJ databases">
        <title>Thermobifida alba genome sequencing and assembly.</title>
        <authorList>
            <person name="Luzics S."/>
            <person name="Horvath B."/>
            <person name="Nagy I."/>
            <person name="Toth A."/>
            <person name="Nagy I."/>
            <person name="Kukolya J."/>
        </authorList>
    </citation>
    <scope>NUCLEOTIDE SEQUENCE [LARGE SCALE GENOMIC DNA]</scope>
    <source>
        <strain evidence="2 3">DSM 43795</strain>
    </source>
</reference>
<dbReference type="Gene3D" id="3.40.430.10">
    <property type="entry name" value="Dihydrofolate Reductase, subunit A"/>
    <property type="match status" value="1"/>
</dbReference>
<dbReference type="SUPFAM" id="SSF53597">
    <property type="entry name" value="Dihydrofolate reductase-like"/>
    <property type="match status" value="1"/>
</dbReference>
<dbReference type="RefSeq" id="WP_248592750.1">
    <property type="nucleotide sequence ID" value="NZ_BAABEB010000012.1"/>
</dbReference>
<evidence type="ECO:0000313" key="3">
    <source>
        <dbReference type="Proteomes" id="UP000832041"/>
    </source>
</evidence>
<dbReference type="EMBL" id="CP051627">
    <property type="protein sequence ID" value="UPT20493.1"/>
    <property type="molecule type" value="Genomic_DNA"/>
</dbReference>
<feature type="domain" description="Bacterial bifunctional deaminase-reductase C-terminal" evidence="1">
    <location>
        <begin position="6"/>
        <end position="186"/>
    </location>
</feature>
<dbReference type="InterPro" id="IPR002734">
    <property type="entry name" value="RibDG_C"/>
</dbReference>
<dbReference type="PANTHER" id="PTHR38011">
    <property type="entry name" value="DIHYDROFOLATE REDUCTASE FAMILY PROTEIN (AFU_ORTHOLOGUE AFUA_8G06820)"/>
    <property type="match status" value="1"/>
</dbReference>
<dbReference type="Proteomes" id="UP000832041">
    <property type="component" value="Chromosome"/>
</dbReference>
<proteinExistence type="predicted"/>
<gene>
    <name evidence="2" type="ORF">FOF52_05495</name>
</gene>
<name>A0ABY4L2F0_THEAE</name>
<dbReference type="InterPro" id="IPR050765">
    <property type="entry name" value="Riboflavin_Biosynth_HTPR"/>
</dbReference>
<evidence type="ECO:0000313" key="2">
    <source>
        <dbReference type="EMBL" id="UPT20493.1"/>
    </source>
</evidence>
<keyword evidence="3" id="KW-1185">Reference proteome</keyword>